<organism evidence="1 2">
    <name type="scientific">Campylobacter concisus</name>
    <dbReference type="NCBI Taxonomy" id="199"/>
    <lineage>
        <taxon>Bacteria</taxon>
        <taxon>Pseudomonadati</taxon>
        <taxon>Campylobacterota</taxon>
        <taxon>Epsilonproteobacteria</taxon>
        <taxon>Campylobacterales</taxon>
        <taxon>Campylobacteraceae</taxon>
        <taxon>Campylobacter</taxon>
    </lineage>
</organism>
<accession>A0A1Y5MIZ7</accession>
<proteinExistence type="predicted"/>
<dbReference type="GO" id="GO:0000271">
    <property type="term" value="P:polysaccharide biosynthetic process"/>
    <property type="evidence" value="ECO:0007669"/>
    <property type="project" value="InterPro"/>
</dbReference>
<dbReference type="EMBL" id="NDYN01000002">
    <property type="protein sequence ID" value="OUT08556.1"/>
    <property type="molecule type" value="Genomic_DNA"/>
</dbReference>
<gene>
    <name evidence="1" type="ORF">B9N65_03560</name>
</gene>
<dbReference type="InterPro" id="IPR007833">
    <property type="entry name" value="Capsule_polysaccharide_synth"/>
</dbReference>
<reference evidence="1 2" key="1">
    <citation type="submission" date="2017-04" db="EMBL/GenBank/DDBJ databases">
        <title>Complete genome of Campylobacter concisus ATCC 33237T and draft genomes for an additional eight well characterized C. concisus strains.</title>
        <authorList>
            <person name="Cornelius A.J."/>
            <person name="Miller W.G."/>
            <person name="Lastovica A.J."/>
            <person name="On S.L."/>
            <person name="French N.P."/>
            <person name="Vandenberg O."/>
            <person name="Biggs P.J."/>
        </authorList>
    </citation>
    <scope>NUCLEOTIDE SEQUENCE [LARGE SCALE GENOMIC DNA]</scope>
    <source>
        <strain evidence="1 2">CCUG 19995</strain>
    </source>
</reference>
<sequence length="481" mass="56224">MNIALFSPGVYCIFFNELIDYAKKNKFCIENDEVNWFVLTNTNIYLSHLEKNICKKNICYLFENFNEYMSDENFTYNLDSYCGSLYRDILTDKHAYFTKPSSYQMKNVSVIYKIWKEYLINNDIDYIVFPDVEFVEGMILLALCKELNIKVLYYVNARSIGGSFFAKSINEEHYKSTATNNDGVSDFIAKIKNSNKKAYEVTLEFNQVEYDHKISKYGRTSLEKLISFLKNKFICEKHYLKEDMSFAVRFRMRFLGLLNKYRRSRKYIYEKYVTVKTIEMLPKKFIYFPLQVTPESSINNLEPYFVDQLRAIDLLLMNITPDIKVVVKEHPIFAGERSEKFYKILSCKPGVEISSLAISSSDLIDSSIMVCSVTGTALLEAMLRNKPVFQFGKTFFYQDQFGFDSFRSMASDLRAIINNDRENNIDSVIADLYSVLFDFYIEQPAQYYYQPRPVALMDANLDNTLKAISFYIKGISKGELI</sequence>
<evidence type="ECO:0000313" key="2">
    <source>
        <dbReference type="Proteomes" id="UP000196317"/>
    </source>
</evidence>
<name>A0A1Y5MIZ7_9BACT</name>
<dbReference type="Pfam" id="PF05159">
    <property type="entry name" value="Capsule_synth"/>
    <property type="match status" value="1"/>
</dbReference>
<dbReference type="AlphaFoldDB" id="A0A1Y5MIZ7"/>
<dbReference type="RefSeq" id="WP_087582832.1">
    <property type="nucleotide sequence ID" value="NZ_NDYN01000002.1"/>
</dbReference>
<evidence type="ECO:0000313" key="1">
    <source>
        <dbReference type="EMBL" id="OUT08556.1"/>
    </source>
</evidence>
<comment type="caution">
    <text evidence="1">The sequence shown here is derived from an EMBL/GenBank/DDBJ whole genome shotgun (WGS) entry which is preliminary data.</text>
</comment>
<dbReference type="Proteomes" id="UP000196317">
    <property type="component" value="Unassembled WGS sequence"/>
</dbReference>
<protein>
    <recommendedName>
        <fullName evidence="3">Capsule biosynthesis protein</fullName>
    </recommendedName>
</protein>
<dbReference type="GO" id="GO:0015774">
    <property type="term" value="P:polysaccharide transport"/>
    <property type="evidence" value="ECO:0007669"/>
    <property type="project" value="InterPro"/>
</dbReference>
<evidence type="ECO:0008006" key="3">
    <source>
        <dbReference type="Google" id="ProtNLM"/>
    </source>
</evidence>